<feature type="region of interest" description="Disordered" evidence="1">
    <location>
        <begin position="555"/>
        <end position="585"/>
    </location>
</feature>
<evidence type="ECO:0000313" key="6">
    <source>
        <dbReference type="Proteomes" id="UP000177349"/>
    </source>
</evidence>
<feature type="compositionally biased region" description="Gly residues" evidence="1">
    <location>
        <begin position="565"/>
        <end position="585"/>
    </location>
</feature>
<evidence type="ECO:0000256" key="2">
    <source>
        <dbReference type="SAM" id="Phobius"/>
    </source>
</evidence>
<accession>A0A1G2BWW4</accession>
<proteinExistence type="predicted"/>
<evidence type="ECO:0000256" key="1">
    <source>
        <dbReference type="SAM" id="MobiDB-lite"/>
    </source>
</evidence>
<evidence type="ECO:0000259" key="3">
    <source>
        <dbReference type="Pfam" id="PF09972"/>
    </source>
</evidence>
<organism evidence="5 6">
    <name type="scientific">Candidatus Komeilibacteria bacterium RIFCSPLOWO2_01_FULL_53_11</name>
    <dbReference type="NCBI Taxonomy" id="1798552"/>
    <lineage>
        <taxon>Bacteria</taxon>
        <taxon>Candidatus Komeiliibacteriota</taxon>
    </lineage>
</organism>
<gene>
    <name evidence="5" type="ORF">A3B31_00445</name>
</gene>
<evidence type="ECO:0008006" key="7">
    <source>
        <dbReference type="Google" id="ProtNLM"/>
    </source>
</evidence>
<dbReference type="Pfam" id="PF20990">
    <property type="entry name" value="DUF2207_C"/>
    <property type="match status" value="1"/>
</dbReference>
<keyword evidence="2" id="KW-0472">Membrane</keyword>
<dbReference type="InterPro" id="IPR018702">
    <property type="entry name" value="DUF2207"/>
</dbReference>
<feature type="transmembrane region" description="Helical" evidence="2">
    <location>
        <begin position="407"/>
        <end position="432"/>
    </location>
</feature>
<reference evidence="5 6" key="1">
    <citation type="journal article" date="2016" name="Nat. Commun.">
        <title>Thousands of microbial genomes shed light on interconnected biogeochemical processes in an aquifer system.</title>
        <authorList>
            <person name="Anantharaman K."/>
            <person name="Brown C.T."/>
            <person name="Hug L.A."/>
            <person name="Sharon I."/>
            <person name="Castelle C.J."/>
            <person name="Probst A.J."/>
            <person name="Thomas B.C."/>
            <person name="Singh A."/>
            <person name="Wilkins M.J."/>
            <person name="Karaoz U."/>
            <person name="Brodie E.L."/>
            <person name="Williams K.H."/>
            <person name="Hubbard S.S."/>
            <person name="Banfield J.F."/>
        </authorList>
    </citation>
    <scope>NUCLEOTIDE SEQUENCE [LARGE SCALE GENOMIC DNA]</scope>
</reference>
<dbReference type="Pfam" id="PF09972">
    <property type="entry name" value="DUF2207"/>
    <property type="match status" value="1"/>
</dbReference>
<feature type="transmembrane region" description="Helical" evidence="2">
    <location>
        <begin position="232"/>
        <end position="256"/>
    </location>
</feature>
<feature type="domain" description="Predicted membrane protein YciQ-like C-terminal" evidence="4">
    <location>
        <begin position="272"/>
        <end position="518"/>
    </location>
</feature>
<feature type="transmembrane region" description="Helical" evidence="2">
    <location>
        <begin position="438"/>
        <end position="457"/>
    </location>
</feature>
<keyword evidence="2" id="KW-1133">Transmembrane helix</keyword>
<protein>
    <recommendedName>
        <fullName evidence="7">DUF2207 domain-containing protein</fullName>
    </recommendedName>
</protein>
<sequence length="585" mass="64787">MKRFLVALLVIIGSGFFSVAVAQERISNFNVHLDIHADGSVRVSEAILYDFGSESRHGIFRDIPISYKTSFGTFKLRVRDIKVRYEYDLGIPFETSRVGSAIRIKIGDPDTTVTGAHTYVIRYTVDRALKFSEGRAQLVWNMTGNEWPVPIDRVYGGVVLPAPMPVSSLSSACYRGPFGSTEPCATLSAPAPSGETEGLVLLDGLLNPREGVTVSIGFPREFVSAPTPVSTVWYFFSDNWIFGVPILTFLIMWFLWHTRGRDPRGRGTIIAEYDPPEGLTPAEVGTVYDEQAENKDIAGDLIYLAIRGYLKIRQETTPKLGKDKKDYIFYRLRPADESLPDFDRELMRALFETHGTATTEAGALKEVRLSALKDKFSKDLQKVKGLIYGAVVSRGYFTKKPEWVRSIYLGIASMIWIVIYVVSEIGGLIGGVWSRPTIIVVGFITGGIIAVFGWAMPKRTYRGVLAKEHILGFREFLHVTERDRLKFHNAPEKKPETFEKFLPFAIVLGVEKEWATQFQELYTTEPQWYQGTYGARFNSVVFASSLSDLRTQAGSVMSSTPSSRGGVGGGGFSGGGFGGGGGGSW</sequence>
<feature type="domain" description="DUF2207" evidence="3">
    <location>
        <begin position="25"/>
        <end position="177"/>
    </location>
</feature>
<evidence type="ECO:0000313" key="5">
    <source>
        <dbReference type="EMBL" id="OGY92677.1"/>
    </source>
</evidence>
<name>A0A1G2BWW4_9BACT</name>
<keyword evidence="2" id="KW-0812">Transmembrane</keyword>
<comment type="caution">
    <text evidence="5">The sequence shown here is derived from an EMBL/GenBank/DDBJ whole genome shotgun (WGS) entry which is preliminary data.</text>
</comment>
<evidence type="ECO:0000259" key="4">
    <source>
        <dbReference type="Pfam" id="PF20990"/>
    </source>
</evidence>
<dbReference type="AlphaFoldDB" id="A0A1G2BWW4"/>
<dbReference type="InterPro" id="IPR048389">
    <property type="entry name" value="YciQ-like_C"/>
</dbReference>
<dbReference type="EMBL" id="MHKN01000013">
    <property type="protein sequence ID" value="OGY92677.1"/>
    <property type="molecule type" value="Genomic_DNA"/>
</dbReference>
<dbReference type="Proteomes" id="UP000177349">
    <property type="component" value="Unassembled WGS sequence"/>
</dbReference>